<protein>
    <submittedName>
        <fullName evidence="2">Aminoglycoside phosphotransferase family protein</fullName>
    </submittedName>
</protein>
<sequence>MGRTPDADVLVDDRLVAELLAEQHPDLADRPLRLITNGWDNTLYRLGDDLVVRLPRREASAVLIEHEARWLPELAALLPVPVPVPERTGRPTWRYPWSWTVAPWLPGRSALGLAAAERAPLARPLADTLTALHVPAPADAPHNPVRGVDLRLRDVAVRGRLTASPSPAAPALAELWTELVDTRPWQREPVWLHGDPHPGNVLVEDGRLVALIDFGDVCAGDPVTDLAAGWLFFEADARAEFRVTADEARGYEAADWRRARAWALVLATALDAHSDDDPDMAALAAHTFAQVLLPENP</sequence>
<name>A0A444PQX6_9MICO</name>
<dbReference type="InterPro" id="IPR051678">
    <property type="entry name" value="AGP_Transferase"/>
</dbReference>
<keyword evidence="2" id="KW-0808">Transferase</keyword>
<organism evidence="2 3">
    <name type="scientific">Labedella phragmitis</name>
    <dbReference type="NCBI Taxonomy" id="2498849"/>
    <lineage>
        <taxon>Bacteria</taxon>
        <taxon>Bacillati</taxon>
        <taxon>Actinomycetota</taxon>
        <taxon>Actinomycetes</taxon>
        <taxon>Micrococcales</taxon>
        <taxon>Microbacteriaceae</taxon>
        <taxon>Labedella</taxon>
    </lineage>
</organism>
<dbReference type="Gene3D" id="3.30.200.20">
    <property type="entry name" value="Phosphorylase Kinase, domain 1"/>
    <property type="match status" value="1"/>
</dbReference>
<evidence type="ECO:0000259" key="1">
    <source>
        <dbReference type="Pfam" id="PF01636"/>
    </source>
</evidence>
<dbReference type="PANTHER" id="PTHR21310">
    <property type="entry name" value="AMINOGLYCOSIDE PHOSPHOTRANSFERASE-RELATED-RELATED"/>
    <property type="match status" value="1"/>
</dbReference>
<dbReference type="RefSeq" id="WP_128495718.1">
    <property type="nucleotide sequence ID" value="NZ_RZNB01000005.1"/>
</dbReference>
<dbReference type="CDD" id="cd05155">
    <property type="entry name" value="APH_ChoK_like_1"/>
    <property type="match status" value="1"/>
</dbReference>
<dbReference type="OrthoDB" id="9797603at2"/>
<dbReference type="Pfam" id="PF01636">
    <property type="entry name" value="APH"/>
    <property type="match status" value="1"/>
</dbReference>
<dbReference type="Proteomes" id="UP000288547">
    <property type="component" value="Unassembled WGS sequence"/>
</dbReference>
<dbReference type="InterPro" id="IPR002575">
    <property type="entry name" value="Aminoglycoside_PTrfase"/>
</dbReference>
<reference evidence="2 3" key="1">
    <citation type="submission" date="2018-12" db="EMBL/GenBank/DDBJ databases">
        <authorList>
            <person name="Li F."/>
        </authorList>
    </citation>
    <scope>NUCLEOTIDE SEQUENCE [LARGE SCALE GENOMIC DNA]</scope>
    <source>
        <strain evidence="2 3">11W25H-1</strain>
    </source>
</reference>
<comment type="caution">
    <text evidence="2">The sequence shown here is derived from an EMBL/GenBank/DDBJ whole genome shotgun (WGS) entry which is preliminary data.</text>
</comment>
<dbReference type="Gene3D" id="3.90.1200.10">
    <property type="match status" value="1"/>
</dbReference>
<evidence type="ECO:0000313" key="3">
    <source>
        <dbReference type="Proteomes" id="UP000288547"/>
    </source>
</evidence>
<dbReference type="SUPFAM" id="SSF56112">
    <property type="entry name" value="Protein kinase-like (PK-like)"/>
    <property type="match status" value="1"/>
</dbReference>
<dbReference type="GO" id="GO:0016740">
    <property type="term" value="F:transferase activity"/>
    <property type="evidence" value="ECO:0007669"/>
    <property type="project" value="UniProtKB-KW"/>
</dbReference>
<proteinExistence type="predicted"/>
<gene>
    <name evidence="2" type="ORF">ELQ90_13030</name>
</gene>
<dbReference type="EMBL" id="RZNB01000005">
    <property type="protein sequence ID" value="RWZ49670.1"/>
    <property type="molecule type" value="Genomic_DNA"/>
</dbReference>
<dbReference type="PANTHER" id="PTHR21310:SF42">
    <property type="entry name" value="BIFUNCTIONAL AAC_APH"/>
    <property type="match status" value="1"/>
</dbReference>
<feature type="domain" description="Aminoglycoside phosphotransferase" evidence="1">
    <location>
        <begin position="32"/>
        <end position="262"/>
    </location>
</feature>
<accession>A0A444PQX6</accession>
<dbReference type="AlphaFoldDB" id="A0A444PQX6"/>
<keyword evidence="3" id="KW-1185">Reference proteome</keyword>
<evidence type="ECO:0000313" key="2">
    <source>
        <dbReference type="EMBL" id="RWZ49670.1"/>
    </source>
</evidence>
<dbReference type="InterPro" id="IPR011009">
    <property type="entry name" value="Kinase-like_dom_sf"/>
</dbReference>